<name>A0ABM7NYQ3_9BACT</name>
<evidence type="ECO:0000256" key="1">
    <source>
        <dbReference type="ARBA" id="ARBA00008834"/>
    </source>
</evidence>
<evidence type="ECO:0000313" key="6">
    <source>
        <dbReference type="Proteomes" id="UP001319045"/>
    </source>
</evidence>
<dbReference type="Pfam" id="PF00295">
    <property type="entry name" value="Glyco_hydro_28"/>
    <property type="match status" value="1"/>
</dbReference>
<dbReference type="InterPro" id="IPR051801">
    <property type="entry name" value="GH28_Enzymes"/>
</dbReference>
<evidence type="ECO:0000256" key="4">
    <source>
        <dbReference type="RuleBase" id="RU361169"/>
    </source>
</evidence>
<reference evidence="5 6" key="1">
    <citation type="journal article" date="2022" name="Int. J. Syst. Evol. Microbiol.">
        <title>Prevotella herbatica sp. nov., a plant polysaccharide-decomposing anaerobic bacterium isolated from a methanogenic reactor.</title>
        <authorList>
            <person name="Uek A."/>
            <person name="Tonouchi A."/>
            <person name="Kaku N."/>
            <person name="Ueki K."/>
        </authorList>
    </citation>
    <scope>NUCLEOTIDE SEQUENCE [LARGE SCALE GENOMIC DNA]</scope>
    <source>
        <strain evidence="5 6">WR041</strain>
    </source>
</reference>
<evidence type="ECO:0000313" key="5">
    <source>
        <dbReference type="EMBL" id="BCS85562.1"/>
    </source>
</evidence>
<proteinExistence type="inferred from homology"/>
<keyword evidence="6" id="KW-1185">Reference proteome</keyword>
<evidence type="ECO:0000256" key="3">
    <source>
        <dbReference type="ARBA" id="ARBA00023295"/>
    </source>
</evidence>
<keyword evidence="3 4" id="KW-0326">Glycosidase</keyword>
<sequence>MGDNVSYAIVLNTTKLKIANDGNTLCTLQLQRAIDRVCNNGGGRLDVTPGKYLTGSIMLKSGVELHLMSGAVILGSTNPKDYYSIKAQPIADKRNDNSNIALVLAYNAENISVTGNGTIDGQGLMLALNIDSLYHKGMLKDNNYNVRRMRPSEQVRPKLFYFYKSNNVTVSDLCLKNSACWGLSFDLCVNLNLKNLNITNCAYWNNDGIDIDDCQHVKIADCDINSADDAICLKSYHANSSCVDVDVQRCNLRSSASGVKFGTASWGGFSNIHVADIKVFDTFRSAIAIESVDGGSIDSVCVERINAVNTGNAIFLRLGQRAGSKNGSMKNIILRDITCTVPFERPDKNYDLRGPEVDFFHNPFPSSICGIPGNKIQNVMLENINIVYPGRATKGMAYVPLWRADKIDEQIMSYPEFSMFGELPSWGFYVRHVSGITFSNVKLSLADNDFRPAFVFEDAANVTLKDVTFPGDKSRQIYFVDK</sequence>
<gene>
    <name evidence="5" type="ORF">prwr041_14550</name>
</gene>
<evidence type="ECO:0000256" key="2">
    <source>
        <dbReference type="ARBA" id="ARBA00022801"/>
    </source>
</evidence>
<dbReference type="PANTHER" id="PTHR31339:SF9">
    <property type="entry name" value="PLASMIN AND FIBRONECTIN-BINDING PROTEIN A"/>
    <property type="match status" value="1"/>
</dbReference>
<accession>A0ABM7NYQ3</accession>
<protein>
    <submittedName>
        <fullName evidence="5">Polygalacturonase</fullName>
    </submittedName>
</protein>
<comment type="similarity">
    <text evidence="1 4">Belongs to the glycosyl hydrolase 28 family.</text>
</comment>
<organism evidence="5 6">
    <name type="scientific">Prevotella herbatica</name>
    <dbReference type="NCBI Taxonomy" id="2801997"/>
    <lineage>
        <taxon>Bacteria</taxon>
        <taxon>Pseudomonadati</taxon>
        <taxon>Bacteroidota</taxon>
        <taxon>Bacteroidia</taxon>
        <taxon>Bacteroidales</taxon>
        <taxon>Prevotellaceae</taxon>
        <taxon>Prevotella</taxon>
    </lineage>
</organism>
<dbReference type="SMART" id="SM00710">
    <property type="entry name" value="PbH1"/>
    <property type="match status" value="4"/>
</dbReference>
<dbReference type="PANTHER" id="PTHR31339">
    <property type="entry name" value="PECTIN LYASE-RELATED"/>
    <property type="match status" value="1"/>
</dbReference>
<dbReference type="InterPro" id="IPR011050">
    <property type="entry name" value="Pectin_lyase_fold/virulence"/>
</dbReference>
<dbReference type="InterPro" id="IPR012334">
    <property type="entry name" value="Pectin_lyas_fold"/>
</dbReference>
<dbReference type="Proteomes" id="UP001319045">
    <property type="component" value="Chromosome"/>
</dbReference>
<dbReference type="EMBL" id="AP024484">
    <property type="protein sequence ID" value="BCS85562.1"/>
    <property type="molecule type" value="Genomic_DNA"/>
</dbReference>
<dbReference type="InterPro" id="IPR000743">
    <property type="entry name" value="Glyco_hydro_28"/>
</dbReference>
<dbReference type="InterPro" id="IPR006626">
    <property type="entry name" value="PbH1"/>
</dbReference>
<dbReference type="Gene3D" id="2.160.20.10">
    <property type="entry name" value="Single-stranded right-handed beta-helix, Pectin lyase-like"/>
    <property type="match status" value="1"/>
</dbReference>
<keyword evidence="2 4" id="KW-0378">Hydrolase</keyword>
<dbReference type="SUPFAM" id="SSF51126">
    <property type="entry name" value="Pectin lyase-like"/>
    <property type="match status" value="1"/>
</dbReference>